<gene>
    <name evidence="29" type="ORF">GQ602_000746</name>
</gene>
<evidence type="ECO:0000256" key="18">
    <source>
        <dbReference type="ARBA" id="ARBA00023224"/>
    </source>
</evidence>
<keyword evidence="21" id="KW-0624">Polysaccharide degradation</keyword>
<dbReference type="Gene3D" id="3.20.20.300">
    <property type="entry name" value="Glycoside hydrolase, family 3, N-terminal domain"/>
    <property type="match status" value="1"/>
</dbReference>
<dbReference type="FunFam" id="3.20.20.300:FF:000002">
    <property type="entry name" value="Probable beta-glucosidase"/>
    <property type="match status" value="1"/>
</dbReference>
<accession>A0A8H4QD10</accession>
<dbReference type="InterPro" id="IPR001019">
    <property type="entry name" value="Gprotein_alpha_su"/>
</dbReference>
<dbReference type="GO" id="GO:0001664">
    <property type="term" value="F:G protein-coupled receptor binding"/>
    <property type="evidence" value="ECO:0007669"/>
    <property type="project" value="InterPro"/>
</dbReference>
<dbReference type="Pfam" id="PF14310">
    <property type="entry name" value="Fn3-like"/>
    <property type="match status" value="1"/>
</dbReference>
<evidence type="ECO:0000256" key="15">
    <source>
        <dbReference type="ARBA" id="ARBA00023001"/>
    </source>
</evidence>
<evidence type="ECO:0000256" key="6">
    <source>
        <dbReference type="ARBA" id="ARBA00007976"/>
    </source>
</evidence>
<dbReference type="InterPro" id="IPR017853">
    <property type="entry name" value="GH"/>
</dbReference>
<dbReference type="GO" id="GO:0005525">
    <property type="term" value="F:GTP binding"/>
    <property type="evidence" value="ECO:0007669"/>
    <property type="project" value="UniProtKB-KW"/>
</dbReference>
<evidence type="ECO:0000256" key="3">
    <source>
        <dbReference type="ARBA" id="ARBA00004613"/>
    </source>
</evidence>
<feature type="binding site" evidence="26">
    <location>
        <begin position="175"/>
        <end position="181"/>
    </location>
    <ligand>
        <name>GTP</name>
        <dbReference type="ChEBI" id="CHEBI:37565"/>
    </ligand>
</feature>
<comment type="cofactor">
    <cofactor evidence="2">
        <name>Mg(2+)</name>
        <dbReference type="ChEBI" id="CHEBI:18420"/>
    </cofactor>
</comment>
<feature type="binding site" evidence="26">
    <location>
        <position position="327"/>
    </location>
    <ligand>
        <name>GTP</name>
        <dbReference type="ChEBI" id="CHEBI:37565"/>
    </ligand>
</feature>
<keyword evidence="10 27" id="KW-0479">Metal-binding</keyword>
<evidence type="ECO:0000256" key="19">
    <source>
        <dbReference type="ARBA" id="ARBA00023277"/>
    </source>
</evidence>
<feature type="binding site" evidence="27">
    <location>
        <position position="181"/>
    </location>
    <ligand>
        <name>Mg(2+)</name>
        <dbReference type="ChEBI" id="CHEBI:18420"/>
    </ligand>
</feature>
<dbReference type="GO" id="GO:0031683">
    <property type="term" value="F:G-protein beta/gamma-subunit complex binding"/>
    <property type="evidence" value="ECO:0007669"/>
    <property type="project" value="InterPro"/>
</dbReference>
<dbReference type="AlphaFoldDB" id="A0A8H4QD10"/>
<dbReference type="PANTHER" id="PTHR42715">
    <property type="entry name" value="BETA-GLUCOSIDASE"/>
    <property type="match status" value="1"/>
</dbReference>
<comment type="pathway">
    <text evidence="4">Glycan metabolism; cellulose degradation.</text>
</comment>
<comment type="caution">
    <text evidence="29">The sequence shown here is derived from an EMBL/GenBank/DDBJ whole genome shotgun (WGS) entry which is preliminary data.</text>
</comment>
<evidence type="ECO:0000256" key="11">
    <source>
        <dbReference type="ARBA" id="ARBA00022729"/>
    </source>
</evidence>
<evidence type="ECO:0000256" key="27">
    <source>
        <dbReference type="PIRSR" id="PIRSR601019-2"/>
    </source>
</evidence>
<keyword evidence="12 26" id="KW-0547">Nucleotide-binding</keyword>
<dbReference type="InterPro" id="IPR050288">
    <property type="entry name" value="Cellulose_deg_GH3"/>
</dbReference>
<dbReference type="InterPro" id="IPR027417">
    <property type="entry name" value="P-loop_NTPase"/>
</dbReference>
<dbReference type="GO" id="GO:0005834">
    <property type="term" value="C:heterotrimeric G-protein complex"/>
    <property type="evidence" value="ECO:0007669"/>
    <property type="project" value="InterPro"/>
</dbReference>
<dbReference type="SUPFAM" id="SSF52279">
    <property type="entry name" value="Beta-D-glucan exohydrolase, C-terminal domain"/>
    <property type="match status" value="1"/>
</dbReference>
<dbReference type="InterPro" id="IPR001764">
    <property type="entry name" value="Glyco_hydro_3_N"/>
</dbReference>
<dbReference type="InterPro" id="IPR013783">
    <property type="entry name" value="Ig-like_fold"/>
</dbReference>
<dbReference type="InterPro" id="IPR036881">
    <property type="entry name" value="Glyco_hydro_3_C_sf"/>
</dbReference>
<dbReference type="SUPFAM" id="SSF52540">
    <property type="entry name" value="P-loop containing nucleoside triphosphate hydrolases"/>
    <property type="match status" value="1"/>
</dbReference>
<evidence type="ECO:0000256" key="14">
    <source>
        <dbReference type="ARBA" id="ARBA00022842"/>
    </source>
</evidence>
<evidence type="ECO:0000256" key="7">
    <source>
        <dbReference type="ARBA" id="ARBA00011356"/>
    </source>
</evidence>
<reference evidence="29 30" key="1">
    <citation type="journal article" date="2020" name="G3 (Bethesda)">
        <title>Genetic Underpinnings of Host Manipulation by Ophiocordyceps as Revealed by Comparative Transcriptomics.</title>
        <authorList>
            <person name="Will I."/>
            <person name="Das B."/>
            <person name="Trinh T."/>
            <person name="Brachmann A."/>
            <person name="Ohm R.A."/>
            <person name="de Bekker C."/>
        </authorList>
    </citation>
    <scope>NUCLEOTIDE SEQUENCE [LARGE SCALE GENOMIC DNA]</scope>
    <source>
        <strain evidence="29 30">EC05</strain>
    </source>
</reference>
<evidence type="ECO:0000256" key="23">
    <source>
        <dbReference type="ARBA" id="ARBA00078013"/>
    </source>
</evidence>
<dbReference type="InterPro" id="IPR036962">
    <property type="entry name" value="Glyco_hydro_3_N_sf"/>
</dbReference>
<dbReference type="SUPFAM" id="SSF51445">
    <property type="entry name" value="(Trans)glycosidases"/>
    <property type="match status" value="1"/>
</dbReference>
<dbReference type="SMART" id="SM00275">
    <property type="entry name" value="G_alpha"/>
    <property type="match status" value="1"/>
</dbReference>
<evidence type="ECO:0000256" key="22">
    <source>
        <dbReference type="ARBA" id="ARBA00070030"/>
    </source>
</evidence>
<dbReference type="EMBL" id="JAACLJ010000001">
    <property type="protein sequence ID" value="KAF4595133.1"/>
    <property type="molecule type" value="Genomic_DNA"/>
</dbReference>
<feature type="binding site" evidence="27">
    <location>
        <position position="47"/>
    </location>
    <ligand>
        <name>Mg(2+)</name>
        <dbReference type="ChEBI" id="CHEBI:18420"/>
    </ligand>
</feature>
<dbReference type="InterPro" id="IPR011025">
    <property type="entry name" value="GproteinA_insert"/>
</dbReference>
<keyword evidence="19" id="KW-0119">Carbohydrate metabolism</keyword>
<comment type="similarity">
    <text evidence="5">Belongs to the glycosyl hydrolase 3 family.</text>
</comment>
<keyword evidence="11" id="KW-0732">Signal</keyword>
<comment type="similarity">
    <text evidence="6">Belongs to the G-alpha family. G(q) subfamily.</text>
</comment>
<dbReference type="EC" id="3.2.1.21" evidence="8"/>
<evidence type="ECO:0000256" key="24">
    <source>
        <dbReference type="ARBA" id="ARBA00083231"/>
    </source>
</evidence>
<dbReference type="GO" id="GO:0008422">
    <property type="term" value="F:beta-glucosidase activity"/>
    <property type="evidence" value="ECO:0007669"/>
    <property type="project" value="UniProtKB-EC"/>
</dbReference>
<dbReference type="GO" id="GO:0003924">
    <property type="term" value="F:GTPase activity"/>
    <property type="evidence" value="ECO:0007669"/>
    <property type="project" value="InterPro"/>
</dbReference>
<feature type="binding site" evidence="26">
    <location>
        <begin position="269"/>
        <end position="272"/>
    </location>
    <ligand>
        <name>GTP</name>
        <dbReference type="ChEBI" id="CHEBI:37565"/>
    </ligand>
</feature>
<dbReference type="PRINTS" id="PR01241">
    <property type="entry name" value="GPROTEINAFNG"/>
</dbReference>
<comment type="catalytic activity">
    <reaction evidence="1">
        <text>Hydrolysis of terminal, non-reducing beta-D-glucosyl residues with release of beta-D-glucose.</text>
        <dbReference type="EC" id="3.2.1.21"/>
    </reaction>
</comment>
<evidence type="ECO:0000256" key="16">
    <source>
        <dbReference type="ARBA" id="ARBA00023134"/>
    </source>
</evidence>
<keyword evidence="30" id="KW-1185">Reference proteome</keyword>
<feature type="domain" description="Fibronectin type III-like" evidence="28">
    <location>
        <begin position="1074"/>
        <end position="1142"/>
    </location>
</feature>
<dbReference type="InterPro" id="IPR002772">
    <property type="entry name" value="Glyco_hydro_3_C"/>
</dbReference>
<evidence type="ECO:0000256" key="8">
    <source>
        <dbReference type="ARBA" id="ARBA00012744"/>
    </source>
</evidence>
<keyword evidence="9" id="KW-0964">Secreted</keyword>
<keyword evidence="17" id="KW-0325">Glycoprotein</keyword>
<dbReference type="Gene3D" id="3.40.50.300">
    <property type="entry name" value="P-loop containing nucleotide triphosphate hydrolases"/>
    <property type="match status" value="1"/>
</dbReference>
<dbReference type="PRINTS" id="PR00318">
    <property type="entry name" value="GPROTEINA"/>
</dbReference>
<dbReference type="Proteomes" id="UP000562929">
    <property type="component" value="Unassembled WGS sequence"/>
</dbReference>
<evidence type="ECO:0000256" key="21">
    <source>
        <dbReference type="ARBA" id="ARBA00023326"/>
    </source>
</evidence>
<organism evidence="29 30">
    <name type="scientific">Ophiocordyceps camponoti-floridani</name>
    <dbReference type="NCBI Taxonomy" id="2030778"/>
    <lineage>
        <taxon>Eukaryota</taxon>
        <taxon>Fungi</taxon>
        <taxon>Dikarya</taxon>
        <taxon>Ascomycota</taxon>
        <taxon>Pezizomycotina</taxon>
        <taxon>Sordariomycetes</taxon>
        <taxon>Hypocreomycetidae</taxon>
        <taxon>Hypocreales</taxon>
        <taxon>Ophiocordycipitaceae</taxon>
        <taxon>Ophiocordyceps</taxon>
    </lineage>
</organism>
<keyword evidence="14 27" id="KW-0460">Magnesium</keyword>
<dbReference type="PANTHER" id="PTHR42715:SF5">
    <property type="entry name" value="BETA-GLUCOSIDASE M-RELATED"/>
    <property type="match status" value="1"/>
</dbReference>
<evidence type="ECO:0000256" key="1">
    <source>
        <dbReference type="ARBA" id="ARBA00000448"/>
    </source>
</evidence>
<protein>
    <recommendedName>
        <fullName evidence="22">Beta-glucosidase cel3A</fullName>
        <ecNumber evidence="8">3.2.1.21</ecNumber>
    </recommendedName>
    <alternativeName>
        <fullName evidence="23">Beta-D-glucoside glucohydrolase cel3A</fullName>
    </alternativeName>
    <alternativeName>
        <fullName evidence="25">Cellobiase cel3A</fullName>
    </alternativeName>
    <alternativeName>
        <fullName evidence="24">Gentiobiase cel3A</fullName>
    </alternativeName>
</protein>
<dbReference type="Pfam" id="PF01915">
    <property type="entry name" value="Glyco_hydro_3_C"/>
    <property type="match status" value="1"/>
</dbReference>
<dbReference type="Gene3D" id="1.10.400.10">
    <property type="entry name" value="GI Alpha 1, domain 2-like"/>
    <property type="match status" value="1"/>
</dbReference>
<dbReference type="FunFam" id="3.40.50.300:FF:000692">
    <property type="entry name" value="Guanine nucleotide-binding protein subunit alpha"/>
    <property type="match status" value="1"/>
</dbReference>
<dbReference type="GO" id="GO:0046872">
    <property type="term" value="F:metal ion binding"/>
    <property type="evidence" value="ECO:0007669"/>
    <property type="project" value="UniProtKB-KW"/>
</dbReference>
<name>A0A8H4QD10_9HYPO</name>
<evidence type="ECO:0000256" key="4">
    <source>
        <dbReference type="ARBA" id="ARBA00004987"/>
    </source>
</evidence>
<proteinExistence type="inferred from homology"/>
<dbReference type="Gene3D" id="3.40.50.1700">
    <property type="entry name" value="Glycoside hydrolase family 3 C-terminal domain"/>
    <property type="match status" value="1"/>
</dbReference>
<evidence type="ECO:0000256" key="17">
    <source>
        <dbReference type="ARBA" id="ARBA00023180"/>
    </source>
</evidence>
<evidence type="ECO:0000256" key="13">
    <source>
        <dbReference type="ARBA" id="ARBA00022801"/>
    </source>
</evidence>
<evidence type="ECO:0000256" key="10">
    <source>
        <dbReference type="ARBA" id="ARBA00022723"/>
    </source>
</evidence>
<sequence length="1153" mass="126867">MCFCLRSKGSNELARSRDIDRALRQDEKRKSREVKLLLLGAGESGKSTILKQMKLIYSQGFSKHERLEWKNIIFGNIIQSFRTISEAMTEMGLQYDKPDHEKYMAHILVEPEISLHESLPRDYMEPIKALWKDSGVRAAIAKGNEYALHDNLAYFLQDIDRIWAEGYVPSDQDLLRSRLRTTGITETEFDLGQLTYRMFDVGGQRSERKKWIHCFENVTCLMFLVAISGYDQCLVEDKAGNQMNEALMLWESIINSFWFKKSAMILFLNKIDLFKEKLAHNPITKHGFTDYQGAPDDWNAASKYFLEKFRNQSRNPDKEIYCHLTNATDTNLLKITMGSVQDLIIQRNLKTLILDADMDKNIETREPPAEKELLGPNPKQSTSSPISTMMAMILGPLLLAASVLALLAAGAAPKDDGFFYGRSPPVYPSPAMTGGEWTEAYELARSLVAQMTLMEKVKLTGGVKLGTGCSGSVMPVARLGFPGMCFSDAGNGLRATDFVNAYPSGIHVGASWNKGLARRRASAMAAEFRRKGVNVLLGPVVGPVGRVVGGGRNWEAFSVDPYLSGVLVAETVEGIQGEGVQASVKHYVANEQEDYRSPETGREAISSNVDDRTMHELYLWAFQDAVKAGCANIMCSYQRINNSYGCANSKTLNGLLKTELGFQHAGVATALAGLDLAMPSGAEFWGEHLLEAVRNGLMTTWFQFRQNDSFPNPGFGMPEKLLGPHTPVEGRDDSSRQILLDGALEGHVLVKNTKETLPLKRPRMLSVFGYSAKSADDWGPSTDENLNNAYAYGVIPLDPEGRLASLFSWVERPATARRGTLIGGGGSGAVTPAVFTAPFEALKVRAARDDTALMYDLVSERPGVDPASDACLVLANAWAAEGYDRPALYDNYTDGLIRAVADGCARTVVVLHNAGVRIVDGFIHHENVTAVIMAHLPGRDSGEALVSLLYGDANPSGKLPYTVARAESDYGPVVGPDQPRGDYSRFPQSDFTEGTMLDYRGFDRDGKQPRFEFGFGLSYTTFALSDLTIRTEKEAHDGPLPTGTVTAGGPSDLWDVMATVEATVTNTGSVTGAEVVQLYLGFPGDDSPVRQLRGFDKVRLRPGERRTVRFGLTRRDLSRWDVVVQGWRLADGGFGVFVGNSSRVFGLSGRLEL</sequence>
<evidence type="ECO:0000313" key="30">
    <source>
        <dbReference type="Proteomes" id="UP000562929"/>
    </source>
</evidence>
<dbReference type="PROSITE" id="PS51882">
    <property type="entry name" value="G_ALPHA"/>
    <property type="match status" value="1"/>
</dbReference>
<keyword evidence="20" id="KW-0326">Glycosidase</keyword>
<evidence type="ECO:0000256" key="2">
    <source>
        <dbReference type="ARBA" id="ARBA00001946"/>
    </source>
</evidence>
<dbReference type="GO" id="GO:0005576">
    <property type="term" value="C:extracellular region"/>
    <property type="evidence" value="ECO:0007669"/>
    <property type="project" value="UniProtKB-SubCell"/>
</dbReference>
<dbReference type="SMART" id="SM01217">
    <property type="entry name" value="Fn3_like"/>
    <property type="match status" value="1"/>
</dbReference>
<evidence type="ECO:0000256" key="20">
    <source>
        <dbReference type="ARBA" id="ARBA00023295"/>
    </source>
</evidence>
<keyword evidence="18" id="KW-0807">Transducer</keyword>
<evidence type="ECO:0000256" key="9">
    <source>
        <dbReference type="ARBA" id="ARBA00022525"/>
    </source>
</evidence>
<dbReference type="InterPro" id="IPR002975">
    <property type="entry name" value="Fungi_Gprotein_alpha"/>
</dbReference>
<dbReference type="InterPro" id="IPR026891">
    <property type="entry name" value="Fn3-like"/>
</dbReference>
<comment type="subcellular location">
    <subcellularLocation>
        <location evidence="3">Secreted</location>
    </subcellularLocation>
</comment>
<evidence type="ECO:0000259" key="28">
    <source>
        <dbReference type="SMART" id="SM01217"/>
    </source>
</evidence>
<dbReference type="Pfam" id="PF00933">
    <property type="entry name" value="Glyco_hydro_3"/>
    <property type="match status" value="1"/>
</dbReference>
<feature type="binding site" evidence="26">
    <location>
        <begin position="43"/>
        <end position="48"/>
    </location>
    <ligand>
        <name>GTP</name>
        <dbReference type="ChEBI" id="CHEBI:37565"/>
    </ligand>
</feature>
<dbReference type="OrthoDB" id="416222at2759"/>
<feature type="binding site" evidence="26">
    <location>
        <begin position="200"/>
        <end position="204"/>
    </location>
    <ligand>
        <name>GTP</name>
        <dbReference type="ChEBI" id="CHEBI:37565"/>
    </ligand>
</feature>
<evidence type="ECO:0000256" key="25">
    <source>
        <dbReference type="ARBA" id="ARBA00083611"/>
    </source>
</evidence>
<dbReference type="Gene3D" id="2.60.40.10">
    <property type="entry name" value="Immunoglobulins"/>
    <property type="match status" value="1"/>
</dbReference>
<evidence type="ECO:0000256" key="12">
    <source>
        <dbReference type="ARBA" id="ARBA00022741"/>
    </source>
</evidence>
<dbReference type="SUPFAM" id="SSF47895">
    <property type="entry name" value="Transducin (alpha subunit), insertion domain"/>
    <property type="match status" value="1"/>
</dbReference>
<dbReference type="FunFam" id="3.40.50.300:FF:000051">
    <property type="entry name" value="Guanine nucleotide-binding protein subunit alpha"/>
    <property type="match status" value="1"/>
</dbReference>
<comment type="subunit">
    <text evidence="7">G proteins are composed of 3 units; alpha, beta and gamma. The alpha chain contains the guanine nucleotide binding site.</text>
</comment>
<keyword evidence="16 26" id="KW-0342">GTP-binding</keyword>
<dbReference type="GO" id="GO:0007186">
    <property type="term" value="P:G protein-coupled receptor signaling pathway"/>
    <property type="evidence" value="ECO:0007669"/>
    <property type="project" value="InterPro"/>
</dbReference>
<keyword evidence="13 29" id="KW-0378">Hydrolase</keyword>
<evidence type="ECO:0000313" key="29">
    <source>
        <dbReference type="EMBL" id="KAF4595133.1"/>
    </source>
</evidence>
<keyword evidence="15" id="KW-0136">Cellulose degradation</keyword>
<evidence type="ECO:0000256" key="26">
    <source>
        <dbReference type="PIRSR" id="PIRSR601019-1"/>
    </source>
</evidence>
<dbReference type="Pfam" id="PF00503">
    <property type="entry name" value="G-alpha"/>
    <property type="match status" value="1"/>
</dbReference>
<evidence type="ECO:0000256" key="5">
    <source>
        <dbReference type="ARBA" id="ARBA00005336"/>
    </source>
</evidence>
<dbReference type="GO" id="GO:0030245">
    <property type="term" value="P:cellulose catabolic process"/>
    <property type="evidence" value="ECO:0007669"/>
    <property type="project" value="UniProtKB-KW"/>
</dbReference>
<dbReference type="CDD" id="cd00066">
    <property type="entry name" value="G-alpha"/>
    <property type="match status" value="1"/>
</dbReference>